<keyword evidence="4" id="KW-1185">Reference proteome</keyword>
<evidence type="ECO:0000313" key="3">
    <source>
        <dbReference type="EMBL" id="KAF7329023.1"/>
    </source>
</evidence>
<name>A0A8H7CAY2_9AGAR</name>
<feature type="compositionally biased region" description="Polar residues" evidence="1">
    <location>
        <begin position="389"/>
        <end position="402"/>
    </location>
</feature>
<feature type="transmembrane region" description="Helical" evidence="2">
    <location>
        <begin position="136"/>
        <end position="157"/>
    </location>
</feature>
<proteinExistence type="predicted"/>
<keyword evidence="2" id="KW-1133">Transmembrane helix</keyword>
<protein>
    <submittedName>
        <fullName evidence="3">Uncharacterized protein</fullName>
    </submittedName>
</protein>
<sequence>MSGANVLSGFSLTTTFPDHDACFGDASNSSSVCHIPSPTMIKFLNISDPGSYLGSYCNNPPVDSCAFGYCPNPDVASPAVRFSVYFTSLVSAILVLYSPEDVESSFFAQLLNVYSLIVAAMVAIAEHNLTKLHSVIALMLAASPLSLYLLAYVLRSLTGRHTRLDKVFGKGKYVNRGVVLLAFPLWIGVLTFTAMPTSIWQFQQAACDSIVAENRIVRLFFLPFIIFFDVFPEIGGILLGIFFLTWGTAVYRLRAIIWAKHNRRFPFGRLWRKVVEHYPFIQFCTVIFVPHFIWIFNIEIGLQILSTRESFSATYGQLLAIFVTVPPFIQLCILLPRVPKWFMDLTWVRFVTCRRNKPRFSDRSREESDSGIPLNTSSMMDPQKYDPDSLSSNNTSGVLNQY</sequence>
<keyword evidence="2" id="KW-0472">Membrane</keyword>
<feature type="transmembrane region" description="Helical" evidence="2">
    <location>
        <begin position="220"/>
        <end position="253"/>
    </location>
</feature>
<feature type="region of interest" description="Disordered" evidence="1">
    <location>
        <begin position="361"/>
        <end position="402"/>
    </location>
</feature>
<evidence type="ECO:0000256" key="1">
    <source>
        <dbReference type="SAM" id="MobiDB-lite"/>
    </source>
</evidence>
<feature type="transmembrane region" description="Helical" evidence="2">
    <location>
        <begin position="106"/>
        <end position="124"/>
    </location>
</feature>
<evidence type="ECO:0000313" key="4">
    <source>
        <dbReference type="Proteomes" id="UP000620124"/>
    </source>
</evidence>
<keyword evidence="2" id="KW-0812">Transmembrane</keyword>
<feature type="transmembrane region" description="Helical" evidence="2">
    <location>
        <begin position="82"/>
        <end position="99"/>
    </location>
</feature>
<dbReference type="OrthoDB" id="3234297at2759"/>
<organism evidence="3 4">
    <name type="scientific">Mycena venus</name>
    <dbReference type="NCBI Taxonomy" id="2733690"/>
    <lineage>
        <taxon>Eukaryota</taxon>
        <taxon>Fungi</taxon>
        <taxon>Dikarya</taxon>
        <taxon>Basidiomycota</taxon>
        <taxon>Agaricomycotina</taxon>
        <taxon>Agaricomycetes</taxon>
        <taxon>Agaricomycetidae</taxon>
        <taxon>Agaricales</taxon>
        <taxon>Marasmiineae</taxon>
        <taxon>Mycenaceae</taxon>
        <taxon>Mycena</taxon>
    </lineage>
</organism>
<reference evidence="3" key="1">
    <citation type="submission" date="2020-05" db="EMBL/GenBank/DDBJ databases">
        <title>Mycena genomes resolve the evolution of fungal bioluminescence.</title>
        <authorList>
            <person name="Tsai I.J."/>
        </authorList>
    </citation>
    <scope>NUCLEOTIDE SEQUENCE</scope>
    <source>
        <strain evidence="3">CCC161011</strain>
    </source>
</reference>
<dbReference type="AlphaFoldDB" id="A0A8H7CAY2"/>
<gene>
    <name evidence="3" type="ORF">MVEN_02532400</name>
</gene>
<evidence type="ECO:0000256" key="2">
    <source>
        <dbReference type="SAM" id="Phobius"/>
    </source>
</evidence>
<feature type="transmembrane region" description="Helical" evidence="2">
    <location>
        <begin position="274"/>
        <end position="295"/>
    </location>
</feature>
<accession>A0A8H7CAY2</accession>
<dbReference type="EMBL" id="JACAZI010000034">
    <property type="protein sequence ID" value="KAF7329023.1"/>
    <property type="molecule type" value="Genomic_DNA"/>
</dbReference>
<comment type="caution">
    <text evidence="3">The sequence shown here is derived from an EMBL/GenBank/DDBJ whole genome shotgun (WGS) entry which is preliminary data.</text>
</comment>
<dbReference type="Proteomes" id="UP000620124">
    <property type="component" value="Unassembled WGS sequence"/>
</dbReference>
<feature type="transmembrane region" description="Helical" evidence="2">
    <location>
        <begin position="178"/>
        <end position="200"/>
    </location>
</feature>
<feature type="transmembrane region" description="Helical" evidence="2">
    <location>
        <begin position="315"/>
        <end position="335"/>
    </location>
</feature>